<dbReference type="Pfam" id="PF05299">
    <property type="entry name" value="Peptidase_M61"/>
    <property type="match status" value="1"/>
</dbReference>
<dbReference type="Gene3D" id="2.60.40.3650">
    <property type="match status" value="1"/>
</dbReference>
<dbReference type="Gene3D" id="1.10.390.10">
    <property type="entry name" value="Neutral Protease Domain 2"/>
    <property type="match status" value="1"/>
</dbReference>
<dbReference type="InterPro" id="IPR036034">
    <property type="entry name" value="PDZ_sf"/>
</dbReference>
<dbReference type="InterPro" id="IPR024191">
    <property type="entry name" value="Peptidase_M61"/>
</dbReference>
<dbReference type="AlphaFoldDB" id="A0A3B1ABT3"/>
<dbReference type="Pfam" id="PF13180">
    <property type="entry name" value="PDZ_2"/>
    <property type="match status" value="1"/>
</dbReference>
<dbReference type="PIRSF" id="PIRSF016493">
    <property type="entry name" value="Glycyl_aminpptds"/>
    <property type="match status" value="1"/>
</dbReference>
<reference evidence="4" key="1">
    <citation type="submission" date="2018-06" db="EMBL/GenBank/DDBJ databases">
        <authorList>
            <person name="Zhirakovskaya E."/>
        </authorList>
    </citation>
    <scope>NUCLEOTIDE SEQUENCE</scope>
</reference>
<protein>
    <submittedName>
        <fullName evidence="4">Protease</fullName>
    </submittedName>
</protein>
<dbReference type="Gene3D" id="2.30.42.10">
    <property type="match status" value="1"/>
</dbReference>
<name>A0A3B1ABT3_9ZZZZ</name>
<evidence type="ECO:0000259" key="3">
    <source>
        <dbReference type="Pfam" id="PF17899"/>
    </source>
</evidence>
<dbReference type="InterPro" id="IPR007963">
    <property type="entry name" value="Peptidase_M61_catalytic"/>
</dbReference>
<feature type="domain" description="PDZ" evidence="2">
    <location>
        <begin position="498"/>
        <end position="573"/>
    </location>
</feature>
<gene>
    <name evidence="4" type="ORF">MNBD_GAMMA22-1849</name>
</gene>
<dbReference type="InterPro" id="IPR027268">
    <property type="entry name" value="Peptidase_M4/M1_CTD_sf"/>
</dbReference>
<dbReference type="InterPro" id="IPR001478">
    <property type="entry name" value="PDZ"/>
</dbReference>
<keyword evidence="4" id="KW-0645">Protease</keyword>
<dbReference type="Pfam" id="PF17899">
    <property type="entry name" value="Peptidase_M61_N"/>
    <property type="match status" value="1"/>
</dbReference>
<feature type="domain" description="Peptidase M61 N-terminal" evidence="3">
    <location>
        <begin position="8"/>
        <end position="180"/>
    </location>
</feature>
<feature type="domain" description="Peptidase M61 catalytic" evidence="1">
    <location>
        <begin position="276"/>
        <end position="392"/>
    </location>
</feature>
<dbReference type="SUPFAM" id="SSF55486">
    <property type="entry name" value="Metalloproteases ('zincins'), catalytic domain"/>
    <property type="match status" value="1"/>
</dbReference>
<sequence length="605" mass="69090">MTIKFPVQYTVTLKNLEAHLFEVYCIIHTPNTEGQIISLPNWIPGSYMIRDFAKNITVITATNDTGVVTLQKINKNTWQCEPSTTAITIKYTVYAFELSVRSAHLDSSHAFFNGTSIFLMAHGFENTSCSVKLVQPSDIKYKDWQVATTLSNSNPTKYLFGTYQASNYDDLIDHPVEMGKFSIIEFSPHDIKHEMIITGRHNTNEKLLAEHLTKICNTHIKMFGEFSKINRYLFLTTVLNNGYGGLEHRSSTSLICSRKDLVNTSNSEISKEYRQFLALCSHEYFHTWNVKRIKPSAYLPYDLNHEVYTQQLWAFEGITSYYDELALVRSGIISSESYLELLSQTITRVWRQYGRLTQSVADSSFDAWTKFYKQDENAPNAIVSYYTKGTLIALALDLTIRAQSNNQLSLDNVMRHLWLEYGKKNIGLKEREIESVIHKITNIDFSDFFNHYLYGTEDLPLTDLFQLLGITINFRAAENQLDLGGHEVKAHNLNKVAFGIRTKLSNNLMTIQHIINDSCAQLAGLSAGDEIISIDGIKVTNNLNELLSDYKVGDEVEIFAFRRDELQKFSVKLQAAPLDTCELSFNKNSSSEQKTFCQLWLHSNL</sequence>
<dbReference type="EMBL" id="UOFS01000024">
    <property type="protein sequence ID" value="VAW95729.1"/>
    <property type="molecule type" value="Genomic_DNA"/>
</dbReference>
<dbReference type="SUPFAM" id="SSF50156">
    <property type="entry name" value="PDZ domain-like"/>
    <property type="match status" value="1"/>
</dbReference>
<dbReference type="GO" id="GO:0006508">
    <property type="term" value="P:proteolysis"/>
    <property type="evidence" value="ECO:0007669"/>
    <property type="project" value="UniProtKB-KW"/>
</dbReference>
<evidence type="ECO:0000259" key="1">
    <source>
        <dbReference type="Pfam" id="PF05299"/>
    </source>
</evidence>
<proteinExistence type="predicted"/>
<dbReference type="GO" id="GO:0008233">
    <property type="term" value="F:peptidase activity"/>
    <property type="evidence" value="ECO:0007669"/>
    <property type="project" value="UniProtKB-KW"/>
</dbReference>
<evidence type="ECO:0000259" key="2">
    <source>
        <dbReference type="Pfam" id="PF13180"/>
    </source>
</evidence>
<dbReference type="InterPro" id="IPR040756">
    <property type="entry name" value="Peptidase_M61_N"/>
</dbReference>
<keyword evidence="4" id="KW-0378">Hydrolase</keyword>
<evidence type="ECO:0000313" key="4">
    <source>
        <dbReference type="EMBL" id="VAW95729.1"/>
    </source>
</evidence>
<accession>A0A3B1ABT3</accession>
<organism evidence="4">
    <name type="scientific">hydrothermal vent metagenome</name>
    <dbReference type="NCBI Taxonomy" id="652676"/>
    <lineage>
        <taxon>unclassified sequences</taxon>
        <taxon>metagenomes</taxon>
        <taxon>ecological metagenomes</taxon>
    </lineage>
</organism>